<comment type="caution">
    <text evidence="2">The sequence shown here is derived from an EMBL/GenBank/DDBJ whole genome shotgun (WGS) entry which is preliminary data.</text>
</comment>
<reference evidence="2 3" key="1">
    <citation type="submission" date="2024-10" db="EMBL/GenBank/DDBJ databases">
        <title>The Natural Products Discovery Center: Release of the First 8490 Sequenced Strains for Exploring Actinobacteria Biosynthetic Diversity.</title>
        <authorList>
            <person name="Kalkreuter E."/>
            <person name="Kautsar S.A."/>
            <person name="Yang D."/>
            <person name="Bader C.D."/>
            <person name="Teijaro C.N."/>
            <person name="Fluegel L."/>
            <person name="Davis C.M."/>
            <person name="Simpson J.R."/>
            <person name="Lauterbach L."/>
            <person name="Steele A.D."/>
            <person name="Gui C."/>
            <person name="Meng S."/>
            <person name="Li G."/>
            <person name="Viehrig K."/>
            <person name="Ye F."/>
            <person name="Su P."/>
            <person name="Kiefer A.F."/>
            <person name="Nichols A."/>
            <person name="Cepeda A.J."/>
            <person name="Yan W."/>
            <person name="Fan B."/>
            <person name="Jiang Y."/>
            <person name="Adhikari A."/>
            <person name="Zheng C.-J."/>
            <person name="Schuster L."/>
            <person name="Cowan T.M."/>
            <person name="Smanski M.J."/>
            <person name="Chevrette M.G."/>
            <person name="De Carvalho L.P.S."/>
            <person name="Shen B."/>
        </authorList>
    </citation>
    <scope>NUCLEOTIDE SEQUENCE [LARGE SCALE GENOMIC DNA]</scope>
    <source>
        <strain evidence="2 3">NPDC020295</strain>
    </source>
</reference>
<evidence type="ECO:0000256" key="1">
    <source>
        <dbReference type="SAM" id="MobiDB-lite"/>
    </source>
</evidence>
<feature type="compositionally biased region" description="Low complexity" evidence="1">
    <location>
        <begin position="162"/>
        <end position="176"/>
    </location>
</feature>
<sequence>MRRFLVISAMGVDSPPPPGTDPVFATYLKAKGEADADIASRPGPDWTRGCGARRPAPRAQDRRAHPRADQRVHPGRGGGARRGPRPGAGDDSPRALPKALLRLRVRRDDGWRMGTSRRPGRWEGDSRVFLGKFAAVLADTGAQGHLESSCERRCRGRRSRVARLSGSHGRSGTGRSSRGRCWKGRSHGEAAVSRRCSTTASEGRMDVSHEGGPS</sequence>
<gene>
    <name evidence="2" type="ORF">ACH49L_13555</name>
</gene>
<name>A0ABW7V5L5_STROI</name>
<protein>
    <submittedName>
        <fullName evidence="2">Uncharacterized protein</fullName>
    </submittedName>
</protein>
<dbReference type="RefSeq" id="WP_398780515.1">
    <property type="nucleotide sequence ID" value="NZ_JBIRUT010000009.1"/>
</dbReference>
<dbReference type="EMBL" id="JBIRWM010000005">
    <property type="protein sequence ID" value="MFI2156704.1"/>
    <property type="molecule type" value="Genomic_DNA"/>
</dbReference>
<feature type="compositionally biased region" description="Low complexity" evidence="1">
    <location>
        <begin position="85"/>
        <end position="98"/>
    </location>
</feature>
<feature type="compositionally biased region" description="Basic and acidic residues" evidence="1">
    <location>
        <begin position="59"/>
        <end position="72"/>
    </location>
</feature>
<feature type="region of interest" description="Disordered" evidence="1">
    <location>
        <begin position="1"/>
        <end position="98"/>
    </location>
</feature>
<organism evidence="2 3">
    <name type="scientific">Streptomyces olivaceoviridis</name>
    <name type="common">Streptomyces corchorusii</name>
    <dbReference type="NCBI Taxonomy" id="1921"/>
    <lineage>
        <taxon>Bacteria</taxon>
        <taxon>Bacillati</taxon>
        <taxon>Actinomycetota</taxon>
        <taxon>Actinomycetes</taxon>
        <taxon>Kitasatosporales</taxon>
        <taxon>Streptomycetaceae</taxon>
        <taxon>Streptomyces</taxon>
    </lineage>
</organism>
<feature type="region of interest" description="Disordered" evidence="1">
    <location>
        <begin position="161"/>
        <end position="214"/>
    </location>
</feature>
<proteinExistence type="predicted"/>
<dbReference type="Proteomes" id="UP001611397">
    <property type="component" value="Unassembled WGS sequence"/>
</dbReference>
<keyword evidence="3" id="KW-1185">Reference proteome</keyword>
<feature type="compositionally biased region" description="Basic and acidic residues" evidence="1">
    <location>
        <begin position="203"/>
        <end position="214"/>
    </location>
</feature>
<evidence type="ECO:0000313" key="2">
    <source>
        <dbReference type="EMBL" id="MFI2156704.1"/>
    </source>
</evidence>
<evidence type="ECO:0000313" key="3">
    <source>
        <dbReference type="Proteomes" id="UP001611397"/>
    </source>
</evidence>
<accession>A0ABW7V5L5</accession>